<proteinExistence type="predicted"/>
<evidence type="ECO:0000313" key="1">
    <source>
        <dbReference type="EMBL" id="KAI4813573.1"/>
    </source>
</evidence>
<reference evidence="1" key="1">
    <citation type="submission" date="2022-05" db="EMBL/GenBank/DDBJ databases">
        <title>Chromosome-level genome of Chaenocephalus aceratus.</title>
        <authorList>
            <person name="Park H."/>
        </authorList>
    </citation>
    <scope>NUCLEOTIDE SEQUENCE</scope>
    <source>
        <strain evidence="1">KU_202001</strain>
    </source>
</reference>
<keyword evidence="2" id="KW-1185">Reference proteome</keyword>
<gene>
    <name evidence="1" type="ORF">KUCAC02_002811</name>
</gene>
<feature type="non-terminal residue" evidence="1">
    <location>
        <position position="1"/>
    </location>
</feature>
<dbReference type="EMBL" id="CM043798">
    <property type="protein sequence ID" value="KAI4813573.1"/>
    <property type="molecule type" value="Genomic_DNA"/>
</dbReference>
<organism evidence="1 2">
    <name type="scientific">Chaenocephalus aceratus</name>
    <name type="common">Blackfin icefish</name>
    <name type="synonym">Chaenichthys aceratus</name>
    <dbReference type="NCBI Taxonomy" id="36190"/>
    <lineage>
        <taxon>Eukaryota</taxon>
        <taxon>Metazoa</taxon>
        <taxon>Chordata</taxon>
        <taxon>Craniata</taxon>
        <taxon>Vertebrata</taxon>
        <taxon>Euteleostomi</taxon>
        <taxon>Actinopterygii</taxon>
        <taxon>Neopterygii</taxon>
        <taxon>Teleostei</taxon>
        <taxon>Neoteleostei</taxon>
        <taxon>Acanthomorphata</taxon>
        <taxon>Eupercaria</taxon>
        <taxon>Perciformes</taxon>
        <taxon>Notothenioidei</taxon>
        <taxon>Channichthyidae</taxon>
        <taxon>Chaenocephalus</taxon>
    </lineage>
</organism>
<comment type="caution">
    <text evidence="1">The sequence shown here is derived from an EMBL/GenBank/DDBJ whole genome shotgun (WGS) entry which is preliminary data.</text>
</comment>
<protein>
    <submittedName>
        <fullName evidence="1">Uncharacterized protein</fullName>
    </submittedName>
</protein>
<name>A0ACB9WKI0_CHAAC</name>
<sequence length="158" mass="17636">DETPADSDRYGPPAFTHRSPPPRSLFTTLFLHPSSRHLPLSLFASFLPSATEINQELMKHAAGSISGVWRPHEDSLNGISCRQANGTDKEQQHRRERENWGEEEEQEMKTGVWQCLIHVLSEALTLIPLPAGPPQAGYEGPEWEMQMLPQSNGSLPVS</sequence>
<dbReference type="Proteomes" id="UP001057452">
    <property type="component" value="Chromosome 14"/>
</dbReference>
<evidence type="ECO:0000313" key="2">
    <source>
        <dbReference type="Proteomes" id="UP001057452"/>
    </source>
</evidence>
<accession>A0ACB9WKI0</accession>